<proteinExistence type="predicted"/>
<dbReference type="Proteomes" id="UP000708208">
    <property type="component" value="Unassembled WGS sequence"/>
</dbReference>
<dbReference type="AlphaFoldDB" id="A0A8J2L6F5"/>
<sequence length="99" mass="11353">MSSDPPTGNEREACTHSGIVQIRTFVFPSVQCALGIFTFFARLILKLFWREAALTLIVRWSCCDWTKISLHVRITEDPSQLWPHHTGLNDPAHLKQEMC</sequence>
<evidence type="ECO:0000256" key="1">
    <source>
        <dbReference type="SAM" id="Phobius"/>
    </source>
</evidence>
<reference evidence="2" key="1">
    <citation type="submission" date="2021-06" db="EMBL/GenBank/DDBJ databases">
        <authorList>
            <person name="Hodson N. C."/>
            <person name="Mongue J. A."/>
            <person name="Jaron S. K."/>
        </authorList>
    </citation>
    <scope>NUCLEOTIDE SEQUENCE</scope>
</reference>
<accession>A0A8J2L6F5</accession>
<evidence type="ECO:0000313" key="2">
    <source>
        <dbReference type="EMBL" id="CAG7825850.1"/>
    </source>
</evidence>
<feature type="transmembrane region" description="Helical" evidence="1">
    <location>
        <begin position="25"/>
        <end position="45"/>
    </location>
</feature>
<evidence type="ECO:0000313" key="3">
    <source>
        <dbReference type="Proteomes" id="UP000708208"/>
    </source>
</evidence>
<name>A0A8J2L6F5_9HEXA</name>
<comment type="caution">
    <text evidence="2">The sequence shown here is derived from an EMBL/GenBank/DDBJ whole genome shotgun (WGS) entry which is preliminary data.</text>
</comment>
<protein>
    <submittedName>
        <fullName evidence="2">Uncharacterized protein</fullName>
    </submittedName>
</protein>
<keyword evidence="1" id="KW-0472">Membrane</keyword>
<keyword evidence="1" id="KW-0812">Transmembrane</keyword>
<keyword evidence="3" id="KW-1185">Reference proteome</keyword>
<gene>
    <name evidence="2" type="ORF">AFUS01_LOCUS35936</name>
</gene>
<keyword evidence="1" id="KW-1133">Transmembrane helix</keyword>
<organism evidence="2 3">
    <name type="scientific">Allacma fusca</name>
    <dbReference type="NCBI Taxonomy" id="39272"/>
    <lineage>
        <taxon>Eukaryota</taxon>
        <taxon>Metazoa</taxon>
        <taxon>Ecdysozoa</taxon>
        <taxon>Arthropoda</taxon>
        <taxon>Hexapoda</taxon>
        <taxon>Collembola</taxon>
        <taxon>Symphypleona</taxon>
        <taxon>Sminthuridae</taxon>
        <taxon>Allacma</taxon>
    </lineage>
</organism>
<dbReference type="EMBL" id="CAJVCH010537710">
    <property type="protein sequence ID" value="CAG7825850.1"/>
    <property type="molecule type" value="Genomic_DNA"/>
</dbReference>